<dbReference type="EMBL" id="LAZR01000957">
    <property type="protein sequence ID" value="KKN53750.1"/>
    <property type="molecule type" value="Genomic_DNA"/>
</dbReference>
<comment type="caution">
    <text evidence="1">The sequence shown here is derived from an EMBL/GenBank/DDBJ whole genome shotgun (WGS) entry which is preliminary data.</text>
</comment>
<dbReference type="AlphaFoldDB" id="A0A0F9RB61"/>
<evidence type="ECO:0000313" key="1">
    <source>
        <dbReference type="EMBL" id="KKN53750.1"/>
    </source>
</evidence>
<name>A0A0F9RB61_9ZZZZ</name>
<sequence>MNFVYRLILILTLSLGATVAPDASLADTFGVSMSQMGTELGVQDKCDGCISRDIVNGTGCEGGGPVPCGAGSTAAILNEISISMIAGTYEKILMVADPTVPPGTSPSLDPFPPRKSI</sequence>
<accession>A0A0F9RB61</accession>
<proteinExistence type="predicted"/>
<reference evidence="1" key="1">
    <citation type="journal article" date="2015" name="Nature">
        <title>Complex archaea that bridge the gap between prokaryotes and eukaryotes.</title>
        <authorList>
            <person name="Spang A."/>
            <person name="Saw J.H."/>
            <person name="Jorgensen S.L."/>
            <person name="Zaremba-Niedzwiedzka K."/>
            <person name="Martijn J."/>
            <person name="Lind A.E."/>
            <person name="van Eijk R."/>
            <person name="Schleper C."/>
            <person name="Guy L."/>
            <person name="Ettema T.J."/>
        </authorList>
    </citation>
    <scope>NUCLEOTIDE SEQUENCE</scope>
</reference>
<protein>
    <submittedName>
        <fullName evidence="1">Uncharacterized protein</fullName>
    </submittedName>
</protein>
<gene>
    <name evidence="1" type="ORF">LCGC14_0599140</name>
</gene>
<organism evidence="1">
    <name type="scientific">marine sediment metagenome</name>
    <dbReference type="NCBI Taxonomy" id="412755"/>
    <lineage>
        <taxon>unclassified sequences</taxon>
        <taxon>metagenomes</taxon>
        <taxon>ecological metagenomes</taxon>
    </lineage>
</organism>